<feature type="transmembrane region" description="Helical" evidence="1">
    <location>
        <begin position="6"/>
        <end position="26"/>
    </location>
</feature>
<feature type="transmembrane region" description="Helical" evidence="1">
    <location>
        <begin position="224"/>
        <end position="247"/>
    </location>
</feature>
<keyword evidence="3" id="KW-1185">Reference proteome</keyword>
<feature type="transmembrane region" description="Helical" evidence="1">
    <location>
        <begin position="253"/>
        <end position="278"/>
    </location>
</feature>
<accession>A0A0M9F0J0</accession>
<feature type="transmembrane region" description="Helical" evidence="1">
    <location>
        <begin position="192"/>
        <end position="212"/>
    </location>
</feature>
<organism evidence="2 3">
    <name type="scientific">Fusarium langsethiae</name>
    <dbReference type="NCBI Taxonomy" id="179993"/>
    <lineage>
        <taxon>Eukaryota</taxon>
        <taxon>Fungi</taxon>
        <taxon>Dikarya</taxon>
        <taxon>Ascomycota</taxon>
        <taxon>Pezizomycotina</taxon>
        <taxon>Sordariomycetes</taxon>
        <taxon>Hypocreomycetidae</taxon>
        <taxon>Hypocreales</taxon>
        <taxon>Nectriaceae</taxon>
        <taxon>Fusarium</taxon>
    </lineage>
</organism>
<evidence type="ECO:0000256" key="1">
    <source>
        <dbReference type="SAM" id="Phobius"/>
    </source>
</evidence>
<dbReference type="AlphaFoldDB" id="A0A0M9F0J0"/>
<dbReference type="EMBL" id="JXCE01000038">
    <property type="protein sequence ID" value="KPA43659.1"/>
    <property type="molecule type" value="Genomic_DNA"/>
</dbReference>
<feature type="transmembrane region" description="Helical" evidence="1">
    <location>
        <begin position="143"/>
        <end position="172"/>
    </location>
</feature>
<reference evidence="2 3" key="1">
    <citation type="submission" date="2015-04" db="EMBL/GenBank/DDBJ databases">
        <title>The draft genome sequence of Fusarium langsethiae, a T-2/HT-2 mycotoxin producer.</title>
        <authorList>
            <person name="Lysoe E."/>
            <person name="Divon H.H."/>
            <person name="Terzi V."/>
            <person name="Orru L."/>
            <person name="Lamontanara A."/>
            <person name="Kolseth A.-K."/>
            <person name="Frandsen R.J."/>
            <person name="Nielsen K."/>
            <person name="Thrane U."/>
        </authorList>
    </citation>
    <scope>NUCLEOTIDE SEQUENCE [LARGE SCALE GENOMIC DNA]</scope>
    <source>
        <strain evidence="2 3">Fl201059</strain>
    </source>
</reference>
<name>A0A0M9F0J0_FUSLA</name>
<evidence type="ECO:0000313" key="3">
    <source>
        <dbReference type="Proteomes" id="UP000037904"/>
    </source>
</evidence>
<sequence length="299" mass="33215">MTILDIVALAHAIMLVVGVCISSRIVSHTSFLVHARKDPARTTFRYLKFAFATFSAYALFFIVFAGVGTAQFYMYKNSDNIRDSPYYNLYKAFGSCSKIGELMTVICELSIDTLIAFILPRLFTATLNAHSGSSELTGKIIGVAFRVIVFVLVALNSVILALELLNIFSMFFAPDDIPISFFLSFVLLEIRFAFKHVIVVTSLAVAAGTVVVKTQTGADKSLAWASTMLVTASVVWFLHACMVSGWIQFADDLYVYSFQFTFGIWLQFVILIMVYIMLDKANGIWSGQQEPLTQAKKAK</sequence>
<dbReference type="Proteomes" id="UP000037904">
    <property type="component" value="Unassembled WGS sequence"/>
</dbReference>
<gene>
    <name evidence="2" type="ORF">FLAG1_03403</name>
</gene>
<feature type="transmembrane region" description="Helical" evidence="1">
    <location>
        <begin position="46"/>
        <end position="74"/>
    </location>
</feature>
<evidence type="ECO:0000313" key="2">
    <source>
        <dbReference type="EMBL" id="KPA43659.1"/>
    </source>
</evidence>
<keyword evidence="1" id="KW-1133">Transmembrane helix</keyword>
<keyword evidence="1" id="KW-0812">Transmembrane</keyword>
<keyword evidence="1" id="KW-0472">Membrane</keyword>
<proteinExistence type="predicted"/>
<protein>
    <recommendedName>
        <fullName evidence="4">Transmembrane protein</fullName>
    </recommendedName>
</protein>
<comment type="caution">
    <text evidence="2">The sequence shown here is derived from an EMBL/GenBank/DDBJ whole genome shotgun (WGS) entry which is preliminary data.</text>
</comment>
<evidence type="ECO:0008006" key="4">
    <source>
        <dbReference type="Google" id="ProtNLM"/>
    </source>
</evidence>
<dbReference type="OrthoDB" id="10563211at2759"/>